<feature type="transmembrane region" description="Helical" evidence="6">
    <location>
        <begin position="411"/>
        <end position="430"/>
    </location>
</feature>
<feature type="transmembrane region" description="Helical" evidence="6">
    <location>
        <begin position="451"/>
        <end position="472"/>
    </location>
</feature>
<feature type="transmembrane region" description="Helical" evidence="6">
    <location>
        <begin position="356"/>
        <end position="378"/>
    </location>
</feature>
<evidence type="ECO:0000256" key="1">
    <source>
        <dbReference type="ARBA" id="ARBA00004141"/>
    </source>
</evidence>
<name>A0AAE0M1J7_9PEZI</name>
<dbReference type="InterPro" id="IPR036259">
    <property type="entry name" value="MFS_trans_sf"/>
</dbReference>
<evidence type="ECO:0000256" key="2">
    <source>
        <dbReference type="ARBA" id="ARBA00022692"/>
    </source>
</evidence>
<dbReference type="PRINTS" id="PR01036">
    <property type="entry name" value="TCRTETB"/>
</dbReference>
<dbReference type="InterPro" id="IPR011701">
    <property type="entry name" value="MFS"/>
</dbReference>
<evidence type="ECO:0000313" key="9">
    <source>
        <dbReference type="Proteomes" id="UP001283341"/>
    </source>
</evidence>
<feature type="transmembrane region" description="Helical" evidence="6">
    <location>
        <begin position="252"/>
        <end position="269"/>
    </location>
</feature>
<dbReference type="AlphaFoldDB" id="A0AAE0M1J7"/>
<feature type="transmembrane region" description="Helical" evidence="6">
    <location>
        <begin position="281"/>
        <end position="299"/>
    </location>
</feature>
<feature type="transmembrane region" description="Helical" evidence="6">
    <location>
        <begin position="320"/>
        <end position="341"/>
    </location>
</feature>
<feature type="transmembrane region" description="Helical" evidence="6">
    <location>
        <begin position="208"/>
        <end position="231"/>
    </location>
</feature>
<dbReference type="Gene3D" id="1.20.1250.20">
    <property type="entry name" value="MFS general substrate transporter like domains"/>
    <property type="match status" value="2"/>
</dbReference>
<reference evidence="8" key="2">
    <citation type="submission" date="2023-06" db="EMBL/GenBank/DDBJ databases">
        <authorList>
            <consortium name="Lawrence Berkeley National Laboratory"/>
            <person name="Haridas S."/>
            <person name="Hensen N."/>
            <person name="Bonometti L."/>
            <person name="Westerberg I."/>
            <person name="Brannstrom I.O."/>
            <person name="Guillou S."/>
            <person name="Cros-Aarteil S."/>
            <person name="Calhoun S."/>
            <person name="Kuo A."/>
            <person name="Mondo S."/>
            <person name="Pangilinan J."/>
            <person name="Riley R."/>
            <person name="Labutti K."/>
            <person name="Andreopoulos B."/>
            <person name="Lipzen A."/>
            <person name="Chen C."/>
            <person name="Yanf M."/>
            <person name="Daum C."/>
            <person name="Ng V."/>
            <person name="Clum A."/>
            <person name="Steindorff A."/>
            <person name="Ohm R."/>
            <person name="Martin F."/>
            <person name="Silar P."/>
            <person name="Natvig D."/>
            <person name="Lalanne C."/>
            <person name="Gautier V."/>
            <person name="Ament-Velasquez S.L."/>
            <person name="Kruys A."/>
            <person name="Hutchinson M.I."/>
            <person name="Powell A.J."/>
            <person name="Barry K."/>
            <person name="Miller A.N."/>
            <person name="Grigoriev I.V."/>
            <person name="Debuchy R."/>
            <person name="Gladieux P."/>
            <person name="Thoren M.H."/>
            <person name="Johannesson H."/>
        </authorList>
    </citation>
    <scope>NUCLEOTIDE SEQUENCE</scope>
    <source>
        <strain evidence="8">CBS 118394</strain>
    </source>
</reference>
<dbReference type="Pfam" id="PF07690">
    <property type="entry name" value="MFS_1"/>
    <property type="match status" value="1"/>
</dbReference>
<gene>
    <name evidence="8" type="ORF">B0H66DRAFT_479753</name>
</gene>
<dbReference type="InterPro" id="IPR020846">
    <property type="entry name" value="MFS_dom"/>
</dbReference>
<feature type="transmembrane region" description="Helical" evidence="6">
    <location>
        <begin position="521"/>
        <end position="540"/>
    </location>
</feature>
<evidence type="ECO:0000313" key="8">
    <source>
        <dbReference type="EMBL" id="KAK3315841.1"/>
    </source>
</evidence>
<dbReference type="EMBL" id="JAUEDM010000005">
    <property type="protein sequence ID" value="KAK3315841.1"/>
    <property type="molecule type" value="Genomic_DNA"/>
</dbReference>
<dbReference type="GO" id="GO:0005886">
    <property type="term" value="C:plasma membrane"/>
    <property type="evidence" value="ECO:0007669"/>
    <property type="project" value="TreeGrafter"/>
</dbReference>
<dbReference type="PANTHER" id="PTHR23501:SF198">
    <property type="entry name" value="AZOLE RESISTANCE PROTEIN 1-RELATED"/>
    <property type="match status" value="1"/>
</dbReference>
<keyword evidence="2 6" id="KW-0812">Transmembrane</keyword>
<proteinExistence type="predicted"/>
<evidence type="ECO:0000256" key="5">
    <source>
        <dbReference type="SAM" id="MobiDB-lite"/>
    </source>
</evidence>
<evidence type="ECO:0000256" key="6">
    <source>
        <dbReference type="SAM" id="Phobius"/>
    </source>
</evidence>
<feature type="transmembrane region" description="Helical" evidence="6">
    <location>
        <begin position="385"/>
        <end position="405"/>
    </location>
</feature>
<protein>
    <submittedName>
        <fullName evidence="8">Major facilitator superfamily domain-containing protein</fullName>
    </submittedName>
</protein>
<evidence type="ECO:0000256" key="4">
    <source>
        <dbReference type="ARBA" id="ARBA00023136"/>
    </source>
</evidence>
<dbReference type="Proteomes" id="UP001283341">
    <property type="component" value="Unassembled WGS sequence"/>
</dbReference>
<dbReference type="PROSITE" id="PS50850">
    <property type="entry name" value="MFS"/>
    <property type="match status" value="1"/>
</dbReference>
<feature type="transmembrane region" description="Helical" evidence="6">
    <location>
        <begin position="122"/>
        <end position="141"/>
    </location>
</feature>
<dbReference type="GO" id="GO:0022857">
    <property type="term" value="F:transmembrane transporter activity"/>
    <property type="evidence" value="ECO:0007669"/>
    <property type="project" value="InterPro"/>
</dbReference>
<accession>A0AAE0M1J7</accession>
<feature type="domain" description="Major facilitator superfamily (MFS) profile" evidence="7">
    <location>
        <begin position="57"/>
        <end position="545"/>
    </location>
</feature>
<feature type="region of interest" description="Disordered" evidence="5">
    <location>
        <begin position="1"/>
        <end position="28"/>
    </location>
</feature>
<evidence type="ECO:0000259" key="7">
    <source>
        <dbReference type="PROSITE" id="PS50850"/>
    </source>
</evidence>
<feature type="transmembrane region" description="Helical" evidence="6">
    <location>
        <begin position="92"/>
        <end position="110"/>
    </location>
</feature>
<keyword evidence="3 6" id="KW-1133">Transmembrane helix</keyword>
<keyword evidence="4 6" id="KW-0472">Membrane</keyword>
<comment type="subcellular location">
    <subcellularLocation>
        <location evidence="1">Membrane</location>
        <topology evidence="1">Multi-pass membrane protein</topology>
    </subcellularLocation>
</comment>
<dbReference type="PANTHER" id="PTHR23501">
    <property type="entry name" value="MAJOR FACILITATOR SUPERFAMILY"/>
    <property type="match status" value="1"/>
</dbReference>
<feature type="transmembrane region" description="Helical" evidence="6">
    <location>
        <begin position="179"/>
        <end position="202"/>
    </location>
</feature>
<reference evidence="8" key="1">
    <citation type="journal article" date="2023" name="Mol. Phylogenet. Evol.">
        <title>Genome-scale phylogeny and comparative genomics of the fungal order Sordariales.</title>
        <authorList>
            <person name="Hensen N."/>
            <person name="Bonometti L."/>
            <person name="Westerberg I."/>
            <person name="Brannstrom I.O."/>
            <person name="Guillou S."/>
            <person name="Cros-Aarteil S."/>
            <person name="Calhoun S."/>
            <person name="Haridas S."/>
            <person name="Kuo A."/>
            <person name="Mondo S."/>
            <person name="Pangilinan J."/>
            <person name="Riley R."/>
            <person name="LaButti K."/>
            <person name="Andreopoulos B."/>
            <person name="Lipzen A."/>
            <person name="Chen C."/>
            <person name="Yan M."/>
            <person name="Daum C."/>
            <person name="Ng V."/>
            <person name="Clum A."/>
            <person name="Steindorff A."/>
            <person name="Ohm R.A."/>
            <person name="Martin F."/>
            <person name="Silar P."/>
            <person name="Natvig D.O."/>
            <person name="Lalanne C."/>
            <person name="Gautier V."/>
            <person name="Ament-Velasquez S.L."/>
            <person name="Kruys A."/>
            <person name="Hutchinson M.I."/>
            <person name="Powell A.J."/>
            <person name="Barry K."/>
            <person name="Miller A.N."/>
            <person name="Grigoriev I.V."/>
            <person name="Debuchy R."/>
            <person name="Gladieux P."/>
            <person name="Hiltunen Thoren M."/>
            <person name="Johannesson H."/>
        </authorList>
    </citation>
    <scope>NUCLEOTIDE SEQUENCE</scope>
    <source>
        <strain evidence="8">CBS 118394</strain>
    </source>
</reference>
<dbReference type="SUPFAM" id="SSF103473">
    <property type="entry name" value="MFS general substrate transporter"/>
    <property type="match status" value="1"/>
</dbReference>
<feature type="transmembrane region" description="Helical" evidence="6">
    <location>
        <begin position="147"/>
        <end position="172"/>
    </location>
</feature>
<keyword evidence="9" id="KW-1185">Reference proteome</keyword>
<feature type="transmembrane region" description="Helical" evidence="6">
    <location>
        <begin position="51"/>
        <end position="80"/>
    </location>
</feature>
<evidence type="ECO:0000256" key="3">
    <source>
        <dbReference type="ARBA" id="ARBA00022989"/>
    </source>
</evidence>
<dbReference type="CDD" id="cd17502">
    <property type="entry name" value="MFS_Azr1_MDR_like"/>
    <property type="match status" value="1"/>
</dbReference>
<sequence length="553" mass="58459">MAASQNPDLVEPQPCEKVAEDGCEKSGDDTIRAATDAQSIDRRGPVSARRVLYITVTMLALMSALLLVALDVNILAVAIPRITTDFGSLDDVAWYGSAYSLTKMALQPTFGRLYYSMRLKPTFCAAIALFGAGSIVCALAPTSASLIVGRAMQGCGCAGINQGVLTILAFIVSKERLPIFIALVSSTYAVSSVLGPVIGGVLTESHLTWRFCFWINLPIGAVSTLVTVYSFDEPDRESTKMPVREKLASLDPIGSFILIGAVTSLILALQWGGITLPWSDSKVWGCLLGFVLLVAVFVAHQIRQKERALIPMRILTQRTVAATCAIVTFQMMAVTGLTYYLPVFFQASQGLSPTNAGLYLLGFALPSPIFSLISGAAVTATGQYLPWLLAGGAVLTVGSGLLSTLTVGNSGLGKIIGFEFLASAGFGLAVQQPLVAIRNVVDTEDIPMGSALWVFFQALGTSVGLGIAQVVFLSSLRTKLGGRLPEEEVTAIIALGALGGDRISPDLAPFVAESYGESVQAALYLSVATAGLSLLCAWLVEWKGIKREPRSSS</sequence>
<feature type="compositionally biased region" description="Basic and acidic residues" evidence="5">
    <location>
        <begin position="17"/>
        <end position="28"/>
    </location>
</feature>
<organism evidence="8 9">
    <name type="scientific">Apodospora peruviana</name>
    <dbReference type="NCBI Taxonomy" id="516989"/>
    <lineage>
        <taxon>Eukaryota</taxon>
        <taxon>Fungi</taxon>
        <taxon>Dikarya</taxon>
        <taxon>Ascomycota</taxon>
        <taxon>Pezizomycotina</taxon>
        <taxon>Sordariomycetes</taxon>
        <taxon>Sordariomycetidae</taxon>
        <taxon>Sordariales</taxon>
        <taxon>Lasiosphaeriaceae</taxon>
        <taxon>Apodospora</taxon>
    </lineage>
</organism>
<comment type="caution">
    <text evidence="8">The sequence shown here is derived from an EMBL/GenBank/DDBJ whole genome shotgun (WGS) entry which is preliminary data.</text>
</comment>